<feature type="chain" id="PRO_5045647090" evidence="1">
    <location>
        <begin position="25"/>
        <end position="84"/>
    </location>
</feature>
<dbReference type="RefSeq" id="WP_290357237.1">
    <property type="nucleotide sequence ID" value="NZ_JAUHHC010000001.1"/>
</dbReference>
<name>A0ABT8DKG6_9BURK</name>
<dbReference type="EMBL" id="JAUHHC010000001">
    <property type="protein sequence ID" value="MDN3918910.1"/>
    <property type="molecule type" value="Genomic_DNA"/>
</dbReference>
<comment type="caution">
    <text evidence="2">The sequence shown here is derived from an EMBL/GenBank/DDBJ whole genome shotgun (WGS) entry which is preliminary data.</text>
</comment>
<protein>
    <submittedName>
        <fullName evidence="2">Uncharacterized protein</fullName>
    </submittedName>
</protein>
<dbReference type="Proteomes" id="UP001228044">
    <property type="component" value="Unassembled WGS sequence"/>
</dbReference>
<evidence type="ECO:0000256" key="1">
    <source>
        <dbReference type="SAM" id="SignalP"/>
    </source>
</evidence>
<keyword evidence="1" id="KW-0732">Signal</keyword>
<gene>
    <name evidence="2" type="ORF">QWJ38_01340</name>
</gene>
<organism evidence="2 3">
    <name type="scientific">Roseateles violae</name>
    <dbReference type="NCBI Taxonomy" id="3058042"/>
    <lineage>
        <taxon>Bacteria</taxon>
        <taxon>Pseudomonadati</taxon>
        <taxon>Pseudomonadota</taxon>
        <taxon>Betaproteobacteria</taxon>
        <taxon>Burkholderiales</taxon>
        <taxon>Sphaerotilaceae</taxon>
        <taxon>Roseateles</taxon>
    </lineage>
</organism>
<sequence>MSKQQVLFQTLVAGALLAVGAAQAAPQEVVKLPRVLITGKSAPAAEQQVVQLPRVVVTGLSIQSQLQQQMLAAAKSESKPYRRS</sequence>
<accession>A0ABT8DKG6</accession>
<evidence type="ECO:0000313" key="3">
    <source>
        <dbReference type="Proteomes" id="UP001228044"/>
    </source>
</evidence>
<keyword evidence="3" id="KW-1185">Reference proteome</keyword>
<reference evidence="2 3" key="1">
    <citation type="submission" date="2023-06" db="EMBL/GenBank/DDBJ databases">
        <title>Pelomonas sp. PFR6 16S ribosomal RNA gene Genome sequencing and assembly.</title>
        <authorList>
            <person name="Woo H."/>
        </authorList>
    </citation>
    <scope>NUCLEOTIDE SEQUENCE [LARGE SCALE GENOMIC DNA]</scope>
    <source>
        <strain evidence="2 3">PFR6</strain>
    </source>
</reference>
<evidence type="ECO:0000313" key="2">
    <source>
        <dbReference type="EMBL" id="MDN3918910.1"/>
    </source>
</evidence>
<proteinExistence type="predicted"/>
<feature type="signal peptide" evidence="1">
    <location>
        <begin position="1"/>
        <end position="24"/>
    </location>
</feature>